<name>A0A8J3C8Q4_9PSEU</name>
<dbReference type="Proteomes" id="UP000637578">
    <property type="component" value="Unassembled WGS sequence"/>
</dbReference>
<dbReference type="AlphaFoldDB" id="A0A8J3C8Q4"/>
<reference evidence="2" key="2">
    <citation type="submission" date="2020-09" db="EMBL/GenBank/DDBJ databases">
        <authorList>
            <person name="Sun Q."/>
            <person name="Zhou Y."/>
        </authorList>
    </citation>
    <scope>NUCLEOTIDE SEQUENCE</scope>
    <source>
        <strain evidence="2">CGMCC 4.5737</strain>
    </source>
</reference>
<dbReference type="EMBL" id="BMMK01000012">
    <property type="protein sequence ID" value="GGM57149.1"/>
    <property type="molecule type" value="Genomic_DNA"/>
</dbReference>
<sequence length="176" mass="18886">MAGIRIRRAGGGRPRTRPGSVLADKAYANRAVRLALRRRRITAVIPEPADQVRNRKAKDSRGGRPPMSTPPCTSSATPPSAAPTSSAAWLADGILKIAHTRQLGDRIPGEIQHTLLPYRTGSRGPPADRPRGQATDTTLASAEARPRQAVPLPHNWVSGITRRNHPVRTATSMPPG</sequence>
<accession>A0A8J3C8Q4</accession>
<feature type="region of interest" description="Disordered" evidence="1">
    <location>
        <begin position="116"/>
        <end position="176"/>
    </location>
</feature>
<evidence type="ECO:0000313" key="2">
    <source>
        <dbReference type="EMBL" id="GGM57149.1"/>
    </source>
</evidence>
<reference evidence="2" key="1">
    <citation type="journal article" date="2014" name="Int. J. Syst. Evol. Microbiol.">
        <title>Complete genome sequence of Corynebacterium casei LMG S-19264T (=DSM 44701T), isolated from a smear-ripened cheese.</title>
        <authorList>
            <consortium name="US DOE Joint Genome Institute (JGI-PGF)"/>
            <person name="Walter F."/>
            <person name="Albersmeier A."/>
            <person name="Kalinowski J."/>
            <person name="Ruckert C."/>
        </authorList>
    </citation>
    <scope>NUCLEOTIDE SEQUENCE</scope>
    <source>
        <strain evidence="2">CGMCC 4.5737</strain>
    </source>
</reference>
<evidence type="ECO:0000313" key="3">
    <source>
        <dbReference type="Proteomes" id="UP000637578"/>
    </source>
</evidence>
<protein>
    <recommendedName>
        <fullName evidence="4">Transposase</fullName>
    </recommendedName>
</protein>
<comment type="caution">
    <text evidence="2">The sequence shown here is derived from an EMBL/GenBank/DDBJ whole genome shotgun (WGS) entry which is preliminary data.</text>
</comment>
<evidence type="ECO:0008006" key="4">
    <source>
        <dbReference type="Google" id="ProtNLM"/>
    </source>
</evidence>
<feature type="region of interest" description="Disordered" evidence="1">
    <location>
        <begin position="47"/>
        <end position="85"/>
    </location>
</feature>
<evidence type="ECO:0000256" key="1">
    <source>
        <dbReference type="SAM" id="MobiDB-lite"/>
    </source>
</evidence>
<organism evidence="2 3">
    <name type="scientific">Longimycelium tulufanense</name>
    <dbReference type="NCBI Taxonomy" id="907463"/>
    <lineage>
        <taxon>Bacteria</taxon>
        <taxon>Bacillati</taxon>
        <taxon>Actinomycetota</taxon>
        <taxon>Actinomycetes</taxon>
        <taxon>Pseudonocardiales</taxon>
        <taxon>Pseudonocardiaceae</taxon>
        <taxon>Longimycelium</taxon>
    </lineage>
</organism>
<keyword evidence="3" id="KW-1185">Reference proteome</keyword>
<feature type="region of interest" description="Disordered" evidence="1">
    <location>
        <begin position="1"/>
        <end position="20"/>
    </location>
</feature>
<feature type="compositionally biased region" description="Basic and acidic residues" evidence="1">
    <location>
        <begin position="50"/>
        <end position="62"/>
    </location>
</feature>
<gene>
    <name evidence="2" type="ORF">GCM10012275_30340</name>
</gene>
<feature type="compositionally biased region" description="Low complexity" evidence="1">
    <location>
        <begin position="70"/>
        <end position="85"/>
    </location>
</feature>
<feature type="compositionally biased region" description="Basic residues" evidence="1">
    <location>
        <begin position="1"/>
        <end position="16"/>
    </location>
</feature>
<proteinExistence type="predicted"/>